<dbReference type="Proteomes" id="UP000605970">
    <property type="component" value="Unassembled WGS sequence"/>
</dbReference>
<feature type="compositionally biased region" description="Basic residues" evidence="1">
    <location>
        <begin position="11"/>
        <end position="21"/>
    </location>
</feature>
<name>A0A8S9ZP70_9BILA</name>
<evidence type="ECO:0000313" key="3">
    <source>
        <dbReference type="EMBL" id="KAF7635003.1"/>
    </source>
</evidence>
<feature type="region of interest" description="Disordered" evidence="1">
    <location>
        <begin position="1"/>
        <end position="22"/>
    </location>
</feature>
<evidence type="ECO:0000256" key="2">
    <source>
        <dbReference type="SAM" id="Phobius"/>
    </source>
</evidence>
<keyword evidence="2" id="KW-0472">Membrane</keyword>
<feature type="transmembrane region" description="Helical" evidence="2">
    <location>
        <begin position="52"/>
        <end position="72"/>
    </location>
</feature>
<feature type="compositionally biased region" description="Pro residues" evidence="1">
    <location>
        <begin position="112"/>
        <end position="122"/>
    </location>
</feature>
<keyword evidence="2" id="KW-0812">Transmembrane</keyword>
<feature type="region of interest" description="Disordered" evidence="1">
    <location>
        <begin position="79"/>
        <end position="103"/>
    </location>
</feature>
<feature type="region of interest" description="Disordered" evidence="1">
    <location>
        <begin position="110"/>
        <end position="129"/>
    </location>
</feature>
<keyword evidence="2" id="KW-1133">Transmembrane helix</keyword>
<feature type="compositionally biased region" description="Pro residues" evidence="1">
    <location>
        <begin position="83"/>
        <end position="100"/>
    </location>
</feature>
<sequence length="178" mass="19284">MNLSGNSNGSYKRKVGRRNWHQNRNEAEQPFIVLPNLNRIFKVSKRSLTSTLIMAIKIGVFVVALAILFSLVRAPPNLSGQPPAGPPPSGAPPAGPPSPDPDVVNCVQALLNPPPPISPPPQSGSTGSSTGCLPLHHLLHLHFHRLSTPPTPLPNSGNFQKFENFLARIREHFLVIEN</sequence>
<organism evidence="3 4">
    <name type="scientific">Meloidogyne graminicola</name>
    <dbReference type="NCBI Taxonomy" id="189291"/>
    <lineage>
        <taxon>Eukaryota</taxon>
        <taxon>Metazoa</taxon>
        <taxon>Ecdysozoa</taxon>
        <taxon>Nematoda</taxon>
        <taxon>Chromadorea</taxon>
        <taxon>Rhabditida</taxon>
        <taxon>Tylenchina</taxon>
        <taxon>Tylenchomorpha</taxon>
        <taxon>Tylenchoidea</taxon>
        <taxon>Meloidogynidae</taxon>
        <taxon>Meloidogyninae</taxon>
        <taxon>Meloidogyne</taxon>
    </lineage>
</organism>
<keyword evidence="4" id="KW-1185">Reference proteome</keyword>
<dbReference type="OrthoDB" id="5901505at2759"/>
<feature type="compositionally biased region" description="Polar residues" evidence="1">
    <location>
        <begin position="1"/>
        <end position="10"/>
    </location>
</feature>
<evidence type="ECO:0000313" key="4">
    <source>
        <dbReference type="Proteomes" id="UP000605970"/>
    </source>
</evidence>
<comment type="caution">
    <text evidence="3">The sequence shown here is derived from an EMBL/GenBank/DDBJ whole genome shotgun (WGS) entry which is preliminary data.</text>
</comment>
<reference evidence="3" key="1">
    <citation type="journal article" date="2020" name="Ecol. Evol.">
        <title>Genome structure and content of the rice root-knot nematode (Meloidogyne graminicola).</title>
        <authorList>
            <person name="Phan N.T."/>
            <person name="Danchin E.G.J."/>
            <person name="Klopp C."/>
            <person name="Perfus-Barbeoch L."/>
            <person name="Kozlowski D.K."/>
            <person name="Koutsovoulos G.D."/>
            <person name="Lopez-Roques C."/>
            <person name="Bouchez O."/>
            <person name="Zahm M."/>
            <person name="Besnard G."/>
            <person name="Bellafiore S."/>
        </authorList>
    </citation>
    <scope>NUCLEOTIDE SEQUENCE</scope>
    <source>
        <strain evidence="3">VN-18</strain>
    </source>
</reference>
<accession>A0A8S9ZP70</accession>
<dbReference type="AlphaFoldDB" id="A0A8S9ZP70"/>
<proteinExistence type="predicted"/>
<protein>
    <submittedName>
        <fullName evidence="3">Uncharacterized protein</fullName>
    </submittedName>
</protein>
<evidence type="ECO:0000256" key="1">
    <source>
        <dbReference type="SAM" id="MobiDB-lite"/>
    </source>
</evidence>
<dbReference type="EMBL" id="JABEBT010000048">
    <property type="protein sequence ID" value="KAF7635003.1"/>
    <property type="molecule type" value="Genomic_DNA"/>
</dbReference>
<gene>
    <name evidence="3" type="ORF">Mgra_00005600</name>
</gene>